<dbReference type="AlphaFoldDB" id="A0AAU6Q3D2"/>
<sequence>MDLNSWTPQDKTRRLATLIAAYFSTTAGFVFWLGLHWPWYLATLAGIVLYFVVYGLSYAVLKGVFRG</sequence>
<reference evidence="2" key="1">
    <citation type="submission" date="2024-03" db="EMBL/GenBank/DDBJ databases">
        <title>Deinococcus weizhi sp. nov., isolated from human skin.</title>
        <authorList>
            <person name="Wei Z."/>
            <person name="Tian F."/>
            <person name="Yang C."/>
            <person name="Xin L.T."/>
            <person name="Wen Z.J."/>
            <person name="Lan K.C."/>
            <person name="Yu L."/>
            <person name="Zhe W."/>
            <person name="Dan F.D."/>
            <person name="Jun W."/>
            <person name="Rui Z."/>
            <person name="Yong X.J."/>
            <person name="Ting Y."/>
            <person name="Wei X."/>
            <person name="Xu Z.G."/>
            <person name="Xin Z."/>
            <person name="Dong F.G."/>
            <person name="Ni X.M."/>
            <person name="Zheng M.G."/>
            <person name="Chun Y."/>
            <person name="Qian W.X."/>
        </authorList>
    </citation>
    <scope>NUCLEOTIDE SEQUENCE</scope>
    <source>
        <strain evidence="2">VB142</strain>
    </source>
</reference>
<evidence type="ECO:0000313" key="2">
    <source>
        <dbReference type="EMBL" id="WYF44705.1"/>
    </source>
</evidence>
<proteinExistence type="predicted"/>
<dbReference type="RefSeq" id="WP_339095882.1">
    <property type="nucleotide sequence ID" value="NZ_CP149782.1"/>
</dbReference>
<accession>A0AAU6Q3D2</accession>
<keyword evidence="1" id="KW-1133">Transmembrane helix</keyword>
<protein>
    <submittedName>
        <fullName evidence="2">Uncharacterized protein</fullName>
    </submittedName>
</protein>
<feature type="transmembrane region" description="Helical" evidence="1">
    <location>
        <begin position="15"/>
        <end position="33"/>
    </location>
</feature>
<name>A0AAU6Q3D2_9DEIO</name>
<gene>
    <name evidence="2" type="ORF">WDJ50_00905</name>
</gene>
<organism evidence="2">
    <name type="scientific">Deinococcus sp. VB142</name>
    <dbReference type="NCBI Taxonomy" id="3112952"/>
    <lineage>
        <taxon>Bacteria</taxon>
        <taxon>Thermotogati</taxon>
        <taxon>Deinococcota</taxon>
        <taxon>Deinococci</taxon>
        <taxon>Deinococcales</taxon>
        <taxon>Deinococcaceae</taxon>
        <taxon>Deinococcus</taxon>
    </lineage>
</organism>
<keyword evidence="1" id="KW-0812">Transmembrane</keyword>
<keyword evidence="1" id="KW-0472">Membrane</keyword>
<dbReference type="EMBL" id="CP149782">
    <property type="protein sequence ID" value="WYF44705.1"/>
    <property type="molecule type" value="Genomic_DNA"/>
</dbReference>
<evidence type="ECO:0000256" key="1">
    <source>
        <dbReference type="SAM" id="Phobius"/>
    </source>
</evidence>
<feature type="transmembrane region" description="Helical" evidence="1">
    <location>
        <begin position="39"/>
        <end position="61"/>
    </location>
</feature>